<evidence type="ECO:0000313" key="1">
    <source>
        <dbReference type="EMBL" id="MBX72125.1"/>
    </source>
</evidence>
<sequence>MPPSLYYYQRKCKCAKCFQMFALQKERGNSMAMHPHITDMKVDKTSTLCTTNKKIIKVQKP</sequence>
<dbReference type="EMBL" id="GGEC01091641">
    <property type="protein sequence ID" value="MBX72125.1"/>
    <property type="molecule type" value="Transcribed_RNA"/>
</dbReference>
<name>A0A2P2QYT8_RHIMU</name>
<protein>
    <submittedName>
        <fullName evidence="1">Uncharacterized protein</fullName>
    </submittedName>
</protein>
<reference evidence="1" key="1">
    <citation type="submission" date="2018-02" db="EMBL/GenBank/DDBJ databases">
        <title>Rhizophora mucronata_Transcriptome.</title>
        <authorList>
            <person name="Meera S.P."/>
            <person name="Sreeshan A."/>
            <person name="Augustine A."/>
        </authorList>
    </citation>
    <scope>NUCLEOTIDE SEQUENCE</scope>
    <source>
        <tissue evidence="1">Leaf</tissue>
    </source>
</reference>
<dbReference type="AlphaFoldDB" id="A0A2P2QYT8"/>
<accession>A0A2P2QYT8</accession>
<proteinExistence type="predicted"/>
<organism evidence="1">
    <name type="scientific">Rhizophora mucronata</name>
    <name type="common">Asiatic mangrove</name>
    <dbReference type="NCBI Taxonomy" id="61149"/>
    <lineage>
        <taxon>Eukaryota</taxon>
        <taxon>Viridiplantae</taxon>
        <taxon>Streptophyta</taxon>
        <taxon>Embryophyta</taxon>
        <taxon>Tracheophyta</taxon>
        <taxon>Spermatophyta</taxon>
        <taxon>Magnoliopsida</taxon>
        <taxon>eudicotyledons</taxon>
        <taxon>Gunneridae</taxon>
        <taxon>Pentapetalae</taxon>
        <taxon>rosids</taxon>
        <taxon>fabids</taxon>
        <taxon>Malpighiales</taxon>
        <taxon>Rhizophoraceae</taxon>
        <taxon>Rhizophora</taxon>
    </lineage>
</organism>